<sequence length="85" mass="9044">MATAATTTGRAASGSGTRSVGATERPTVRLKRIYDAAAPDDGARVLAGRLWPRGVSKARAALDLWCRGVAPSTALRQWFNYDPAR</sequence>
<dbReference type="Proteomes" id="UP000661507">
    <property type="component" value="Unassembled WGS sequence"/>
</dbReference>
<protein>
    <recommendedName>
        <fullName evidence="4">DUF488 family protein</fullName>
    </recommendedName>
</protein>
<evidence type="ECO:0000256" key="1">
    <source>
        <dbReference type="SAM" id="MobiDB-lite"/>
    </source>
</evidence>
<dbReference type="PANTHER" id="PTHR36849">
    <property type="entry name" value="CYTOPLASMIC PROTEIN-RELATED"/>
    <property type="match status" value="1"/>
</dbReference>
<dbReference type="InterPro" id="IPR052552">
    <property type="entry name" value="YeaO-like"/>
</dbReference>
<comment type="caution">
    <text evidence="2">The sequence shown here is derived from an EMBL/GenBank/DDBJ whole genome shotgun (WGS) entry which is preliminary data.</text>
</comment>
<dbReference type="EMBL" id="BMKW01000022">
    <property type="protein sequence ID" value="GGJ42135.1"/>
    <property type="molecule type" value="Genomic_DNA"/>
</dbReference>
<reference evidence="2" key="1">
    <citation type="journal article" date="2014" name="Int. J. Syst. Evol. Microbiol.">
        <title>Complete genome sequence of Corynebacterium casei LMG S-19264T (=DSM 44701T), isolated from a smear-ripened cheese.</title>
        <authorList>
            <consortium name="US DOE Joint Genome Institute (JGI-PGF)"/>
            <person name="Walter F."/>
            <person name="Albersmeier A."/>
            <person name="Kalinowski J."/>
            <person name="Ruckert C."/>
        </authorList>
    </citation>
    <scope>NUCLEOTIDE SEQUENCE</scope>
    <source>
        <strain evidence="2">CGMCC 1.3617</strain>
    </source>
</reference>
<accession>A0A917NYZ8</accession>
<organism evidence="2 3">
    <name type="scientific">Neoroseomonas lacus</name>
    <dbReference type="NCBI Taxonomy" id="287609"/>
    <lineage>
        <taxon>Bacteria</taxon>
        <taxon>Pseudomonadati</taxon>
        <taxon>Pseudomonadota</taxon>
        <taxon>Alphaproteobacteria</taxon>
        <taxon>Acetobacterales</taxon>
        <taxon>Acetobacteraceae</taxon>
        <taxon>Neoroseomonas</taxon>
    </lineage>
</organism>
<dbReference type="PANTHER" id="PTHR36849:SF1">
    <property type="entry name" value="CYTOPLASMIC PROTEIN"/>
    <property type="match status" value="1"/>
</dbReference>
<feature type="compositionally biased region" description="Low complexity" evidence="1">
    <location>
        <begin position="1"/>
        <end position="23"/>
    </location>
</feature>
<evidence type="ECO:0000313" key="3">
    <source>
        <dbReference type="Proteomes" id="UP000661507"/>
    </source>
</evidence>
<evidence type="ECO:0000313" key="2">
    <source>
        <dbReference type="EMBL" id="GGJ42135.1"/>
    </source>
</evidence>
<reference evidence="2" key="2">
    <citation type="submission" date="2020-09" db="EMBL/GenBank/DDBJ databases">
        <authorList>
            <person name="Sun Q."/>
            <person name="Zhou Y."/>
        </authorList>
    </citation>
    <scope>NUCLEOTIDE SEQUENCE</scope>
    <source>
        <strain evidence="2">CGMCC 1.3617</strain>
    </source>
</reference>
<feature type="region of interest" description="Disordered" evidence="1">
    <location>
        <begin position="1"/>
        <end position="24"/>
    </location>
</feature>
<dbReference type="Pfam" id="PF22752">
    <property type="entry name" value="DUF488-N3i"/>
    <property type="match status" value="1"/>
</dbReference>
<name>A0A917NYZ8_9PROT</name>
<gene>
    <name evidence="2" type="ORF">GCM10011320_57150</name>
</gene>
<evidence type="ECO:0008006" key="4">
    <source>
        <dbReference type="Google" id="ProtNLM"/>
    </source>
</evidence>
<proteinExistence type="predicted"/>
<dbReference type="AlphaFoldDB" id="A0A917NYZ8"/>
<keyword evidence="3" id="KW-1185">Reference proteome</keyword>